<organism evidence="7 8">
    <name type="scientific">Pseudomonas migulae</name>
    <dbReference type="NCBI Taxonomy" id="78543"/>
    <lineage>
        <taxon>Bacteria</taxon>
        <taxon>Pseudomonadati</taxon>
        <taxon>Pseudomonadota</taxon>
        <taxon>Gammaproteobacteria</taxon>
        <taxon>Pseudomonadales</taxon>
        <taxon>Pseudomonadaceae</taxon>
        <taxon>Pseudomonas</taxon>
    </lineage>
</organism>
<dbReference type="PANTHER" id="PTHR47961">
    <property type="entry name" value="DNA POLYMERASE THETA, PUTATIVE (AFU_ORTHOLOGUE AFUA_1G05260)-RELATED"/>
    <property type="match status" value="1"/>
</dbReference>
<dbReference type="InterPro" id="IPR011545">
    <property type="entry name" value="DEAD/DEAH_box_helicase_dom"/>
</dbReference>
<evidence type="ECO:0000256" key="2">
    <source>
        <dbReference type="ARBA" id="ARBA00022801"/>
    </source>
</evidence>
<feature type="domain" description="Helicase C-terminal" evidence="6">
    <location>
        <begin position="358"/>
        <end position="559"/>
    </location>
</feature>
<dbReference type="PROSITE" id="PS51194">
    <property type="entry name" value="HELICASE_CTER"/>
    <property type="match status" value="1"/>
</dbReference>
<dbReference type="EMBL" id="CP093428">
    <property type="protein sequence ID" value="WGK90833.1"/>
    <property type="molecule type" value="Genomic_DNA"/>
</dbReference>
<dbReference type="SMART" id="SM00487">
    <property type="entry name" value="DEXDc"/>
    <property type="match status" value="1"/>
</dbReference>
<dbReference type="InterPro" id="IPR027417">
    <property type="entry name" value="P-loop_NTPase"/>
</dbReference>
<dbReference type="InterPro" id="IPR014001">
    <property type="entry name" value="Helicase_ATP-bd"/>
</dbReference>
<dbReference type="Gene3D" id="3.40.50.300">
    <property type="entry name" value="P-loop containing nucleotide triphosphate hydrolases"/>
    <property type="match status" value="2"/>
</dbReference>
<gene>
    <name evidence="7" type="ORF">MOQ58_01220</name>
</gene>
<dbReference type="InterPro" id="IPR001650">
    <property type="entry name" value="Helicase_C-like"/>
</dbReference>
<accession>A0ABY8MU07</accession>
<keyword evidence="2" id="KW-0378">Hydrolase</keyword>
<keyword evidence="1" id="KW-0547">Nucleotide-binding</keyword>
<evidence type="ECO:0000313" key="7">
    <source>
        <dbReference type="EMBL" id="WGK90833.1"/>
    </source>
</evidence>
<keyword evidence="3 7" id="KW-0347">Helicase</keyword>
<dbReference type="RefSeq" id="WP_280162663.1">
    <property type="nucleotide sequence ID" value="NZ_CP093428.1"/>
</dbReference>
<dbReference type="Pfam" id="PF00271">
    <property type="entry name" value="Helicase_C"/>
    <property type="match status" value="1"/>
</dbReference>
<dbReference type="Pfam" id="PF00270">
    <property type="entry name" value="DEAD"/>
    <property type="match status" value="1"/>
</dbReference>
<protein>
    <submittedName>
        <fullName evidence="7">DEAD/DEAH box helicase</fullName>
    </submittedName>
</protein>
<evidence type="ECO:0000256" key="3">
    <source>
        <dbReference type="ARBA" id="ARBA00022806"/>
    </source>
</evidence>
<evidence type="ECO:0000256" key="1">
    <source>
        <dbReference type="ARBA" id="ARBA00022741"/>
    </source>
</evidence>
<reference evidence="7 8" key="1">
    <citation type="submission" date="2022-03" db="EMBL/GenBank/DDBJ databases">
        <title>Plant growth promoting endophytes with ACC deaminase activity.</title>
        <authorList>
            <person name="Charles T."/>
            <person name="Van Dyk A."/>
            <person name="Cheng J."/>
            <person name="Heil J."/>
        </authorList>
    </citation>
    <scope>NUCLEOTIDE SEQUENCE [LARGE SCALE GENOMIC DNA]</scope>
    <source>
        <strain evidence="7 8">8R6</strain>
    </source>
</reference>
<keyword evidence="8" id="KW-1185">Reference proteome</keyword>
<dbReference type="SUPFAM" id="SSF52540">
    <property type="entry name" value="P-loop containing nucleoside triphosphate hydrolases"/>
    <property type="match status" value="1"/>
</dbReference>
<dbReference type="SMART" id="SM00490">
    <property type="entry name" value="HELICc"/>
    <property type="match status" value="1"/>
</dbReference>
<keyword evidence="4" id="KW-0067">ATP-binding</keyword>
<evidence type="ECO:0000259" key="6">
    <source>
        <dbReference type="PROSITE" id="PS51194"/>
    </source>
</evidence>
<dbReference type="PROSITE" id="PS51192">
    <property type="entry name" value="HELICASE_ATP_BIND_1"/>
    <property type="match status" value="1"/>
</dbReference>
<proteinExistence type="predicted"/>
<feature type="domain" description="Helicase ATP-binding" evidence="5">
    <location>
        <begin position="143"/>
        <end position="311"/>
    </location>
</feature>
<evidence type="ECO:0000313" key="8">
    <source>
        <dbReference type="Proteomes" id="UP001243713"/>
    </source>
</evidence>
<dbReference type="InterPro" id="IPR050474">
    <property type="entry name" value="Hel308_SKI2-like"/>
</dbReference>
<name>A0ABY8MU07_9PSED</name>
<dbReference type="GO" id="GO:0004386">
    <property type="term" value="F:helicase activity"/>
    <property type="evidence" value="ECO:0007669"/>
    <property type="project" value="UniProtKB-KW"/>
</dbReference>
<dbReference type="Proteomes" id="UP001243713">
    <property type="component" value="Chromosome"/>
</dbReference>
<dbReference type="PANTHER" id="PTHR47961:SF6">
    <property type="entry name" value="DNA-DIRECTED DNA POLYMERASE"/>
    <property type="match status" value="1"/>
</dbReference>
<evidence type="ECO:0000256" key="4">
    <source>
        <dbReference type="ARBA" id="ARBA00022840"/>
    </source>
</evidence>
<sequence length="836" mass="94754">MNFRTPDFLEPIEKLIKTSVDSLLPYPELLESNILSESEINKLLGLTSILSLSDDSADQSLSYEIISKLIEGYSGQSERILSAADLILSRIGNFPGRTLLRERYFTNEKQNIPLSLTLERIAREAENSIDQNTILTDFQYKLYNALNSQQSVSVSAPTSAGKSFTLNLDLMRRLQSGDEECIVYVVPTRALISEVSARIRKTLRTEGLEGIVVRTAPFPLEKTKSAKNIIFVLTQERLLSLLKPENNKQNITSLFIDEAHEIQKGKRGITLQNAIELALQKHPNTSILFASPLINNPGYFLNLFKRLNNGFFFTEKISPVSQNIILISDIAQKPKEIYVRVVSDDKQIELGARKIDFKFRDGIIKQRANFAMSITKKNESTIIYANGPSEAEKLAAELYYVLPDLDFSAEIQDFINFIRTEIHPEYPLIDYLKRGVAFHYGHIPSIVRTGIETLFKLGEIKYICCTSTLLQGVNLPAKHIIIENPLSGDKPMLRSDFLNLAGRAGRLLHEFHGNIWCLRPGSWENNSFEGDVLQEIKASMSSLMEDGGSLIQKLLKNELSDADKEFAEAGFGRLYHESIELPQEELKAKYEDQDNIEIFQQNITHLKELTISLPKSILEAHRSLRPDHLQKLYDDMLETLDIEDLILVPPYEKGGKGKMDKAVEIISEAFNWGLDERYKNLICFLAHSWAFSTPISEILKNRVNYIKKNDITTPTSTIIRNHLKALEKEVRFNLVKYFSAYEDLLKQALSDRGLSDDNAKIAPYHTFLEFGSCNKDELSLMALGVSRFTALKLCSKVSWANAIELEDYILILNNIKLDSLSLPVICLNELKDILGQ</sequence>
<evidence type="ECO:0000259" key="5">
    <source>
        <dbReference type="PROSITE" id="PS51192"/>
    </source>
</evidence>